<keyword evidence="3" id="KW-1185">Reference proteome</keyword>
<dbReference type="EMBL" id="BLKM01000120">
    <property type="protein sequence ID" value="GFG29206.1"/>
    <property type="molecule type" value="Genomic_DNA"/>
</dbReference>
<dbReference type="InParanoid" id="A0A6L2PA58"/>
<dbReference type="AlphaFoldDB" id="A0A6L2PA58"/>
<dbReference type="Pfam" id="PF15002">
    <property type="entry name" value="ERK-JNK_inhib"/>
    <property type="match status" value="1"/>
</dbReference>
<name>A0A6L2PA58_COPFO</name>
<proteinExistence type="predicted"/>
<accession>A0A6L2PA58</accession>
<feature type="region of interest" description="Disordered" evidence="1">
    <location>
        <begin position="111"/>
        <end position="160"/>
    </location>
</feature>
<evidence type="ECO:0000313" key="3">
    <source>
        <dbReference type="Proteomes" id="UP000502823"/>
    </source>
</evidence>
<gene>
    <name evidence="2" type="ORF">Cfor_09727</name>
</gene>
<dbReference type="PANTHER" id="PTHR14735">
    <property type="entry name" value="COILED-COIL DOMAIN-CONTAINING PROTEIN 134"/>
    <property type="match status" value="1"/>
</dbReference>
<dbReference type="PANTHER" id="PTHR14735:SF1">
    <property type="entry name" value="COILED-COIL DOMAIN-CONTAINING PROTEIN 134"/>
    <property type="match status" value="1"/>
</dbReference>
<dbReference type="OrthoDB" id="5854099at2759"/>
<evidence type="ECO:0008006" key="4">
    <source>
        <dbReference type="Google" id="ProtNLM"/>
    </source>
</evidence>
<dbReference type="InterPro" id="IPR026321">
    <property type="entry name" value="CC134"/>
</dbReference>
<evidence type="ECO:0000256" key="1">
    <source>
        <dbReference type="SAM" id="MobiDB-lite"/>
    </source>
</evidence>
<comment type="caution">
    <text evidence="2">The sequence shown here is derived from an EMBL/GenBank/DDBJ whole genome shotgun (WGS) entry which is preliminary data.</text>
</comment>
<organism evidence="2 3">
    <name type="scientific">Coptotermes formosanus</name>
    <name type="common">Formosan subterranean termite</name>
    <dbReference type="NCBI Taxonomy" id="36987"/>
    <lineage>
        <taxon>Eukaryota</taxon>
        <taxon>Metazoa</taxon>
        <taxon>Ecdysozoa</taxon>
        <taxon>Arthropoda</taxon>
        <taxon>Hexapoda</taxon>
        <taxon>Insecta</taxon>
        <taxon>Pterygota</taxon>
        <taxon>Neoptera</taxon>
        <taxon>Polyneoptera</taxon>
        <taxon>Dictyoptera</taxon>
        <taxon>Blattodea</taxon>
        <taxon>Blattoidea</taxon>
        <taxon>Termitoidae</taxon>
        <taxon>Rhinotermitidae</taxon>
        <taxon>Coptotermes</taxon>
    </lineage>
</organism>
<sequence length="160" mass="18190">MVSVITEQVFSVIKSSRVTLESSGYIPGSSSFPTDEATLDALANILENTALFGDILLRLPDISHKILTSKYEWKVLLHWSLGFSNQTHLLDNQTEKLVYLVSQELNITERDPDYLNPYSRNHEKKQNKQQSLEQNAVKKKIKKVHKRGPRMSSGTFTGEL</sequence>
<dbReference type="Proteomes" id="UP000502823">
    <property type="component" value="Unassembled WGS sequence"/>
</dbReference>
<evidence type="ECO:0000313" key="2">
    <source>
        <dbReference type="EMBL" id="GFG29206.1"/>
    </source>
</evidence>
<protein>
    <recommendedName>
        <fullName evidence="4">Coiled-coil domain-containing protein</fullName>
    </recommendedName>
</protein>
<reference evidence="3" key="1">
    <citation type="submission" date="2020-01" db="EMBL/GenBank/DDBJ databases">
        <title>Draft genome sequence of the Termite Coptotermes fromosanus.</title>
        <authorList>
            <person name="Itakura S."/>
            <person name="Yosikawa Y."/>
            <person name="Umezawa K."/>
        </authorList>
    </citation>
    <scope>NUCLEOTIDE SEQUENCE [LARGE SCALE GENOMIC DNA]</scope>
</reference>
<feature type="compositionally biased region" description="Basic residues" evidence="1">
    <location>
        <begin position="137"/>
        <end position="149"/>
    </location>
</feature>